<feature type="region of interest" description="Disordered" evidence="1">
    <location>
        <begin position="1"/>
        <end position="32"/>
    </location>
</feature>
<feature type="transmembrane region" description="Helical" evidence="2">
    <location>
        <begin position="161"/>
        <end position="188"/>
    </location>
</feature>
<accession>A0A7W5XL57</accession>
<sequence length="371" mass="39137">MSAVRRPNTTPSPSSPAPGSAEPRSPEPQVRPGAVYPLRAMGQDEMFSGAFSVIRRNRRAVLGLPLLAGVLNFATAILLMLLFPSQQFMRMLLDPAAFDDPEMAWAVMGDGAMWLVLMLTGFIGNLVLALSVGLLAIPALRAAYGLPTTLGQTIRLRAGTLGWLALHCVVLGLLLAVAGVIVLVLSALLIGVTFFIAAVVVLPGLFLLLCWVSAAFMFGPMVIVVERRNAFSALARSFSLNRGLWWRHIGAVALVYLIGTIALLIASLPAGIVAGFGTELGWQAPQGQESWISILLLAVGNLYDAVLAALMVALAGTVIAVMYLNARFRQEALDAVLLDAAADVDDPATLIPGSPEHLGAHFSAAGSGRPE</sequence>
<keyword evidence="2" id="KW-1133">Transmembrane helix</keyword>
<feature type="compositionally biased region" description="Low complexity" evidence="1">
    <location>
        <begin position="1"/>
        <end position="23"/>
    </location>
</feature>
<proteinExistence type="predicted"/>
<evidence type="ECO:0000313" key="3">
    <source>
        <dbReference type="EMBL" id="MBB3667730.1"/>
    </source>
</evidence>
<keyword evidence="2" id="KW-0812">Transmembrane</keyword>
<evidence type="ECO:0000256" key="1">
    <source>
        <dbReference type="SAM" id="MobiDB-lite"/>
    </source>
</evidence>
<name>A0A7W5XL57_9MICC</name>
<keyword evidence="4" id="KW-1185">Reference proteome</keyword>
<feature type="transmembrane region" description="Helical" evidence="2">
    <location>
        <begin position="245"/>
        <end position="271"/>
    </location>
</feature>
<protein>
    <submittedName>
        <fullName evidence="3">Putative membrane protein YhdT</fullName>
    </submittedName>
</protein>
<evidence type="ECO:0000313" key="4">
    <source>
        <dbReference type="Proteomes" id="UP000547528"/>
    </source>
</evidence>
<dbReference type="AlphaFoldDB" id="A0A7W5XL57"/>
<evidence type="ECO:0000256" key="2">
    <source>
        <dbReference type="SAM" id="Phobius"/>
    </source>
</evidence>
<gene>
    <name evidence="3" type="ORF">FHX47_001351</name>
</gene>
<feature type="transmembrane region" description="Helical" evidence="2">
    <location>
        <begin position="61"/>
        <end position="83"/>
    </location>
</feature>
<organism evidence="3 4">
    <name type="scientific">Garicola koreensis</name>
    <dbReference type="NCBI Taxonomy" id="1262554"/>
    <lineage>
        <taxon>Bacteria</taxon>
        <taxon>Bacillati</taxon>
        <taxon>Actinomycetota</taxon>
        <taxon>Actinomycetes</taxon>
        <taxon>Micrococcales</taxon>
        <taxon>Micrococcaceae</taxon>
        <taxon>Garicola</taxon>
    </lineage>
</organism>
<dbReference type="EMBL" id="JACIBT010000003">
    <property type="protein sequence ID" value="MBB3667730.1"/>
    <property type="molecule type" value="Genomic_DNA"/>
</dbReference>
<reference evidence="3 4" key="1">
    <citation type="submission" date="2020-08" db="EMBL/GenBank/DDBJ databases">
        <title>Sequencing the genomes of 1000 actinobacteria strains.</title>
        <authorList>
            <person name="Klenk H.-P."/>
        </authorList>
    </citation>
    <scope>NUCLEOTIDE SEQUENCE [LARGE SCALE GENOMIC DNA]</scope>
    <source>
        <strain evidence="3 4">DSM 28238</strain>
    </source>
</reference>
<dbReference type="RefSeq" id="WP_183358153.1">
    <property type="nucleotide sequence ID" value="NZ_BAABKR010000001.1"/>
</dbReference>
<feature type="transmembrane region" description="Helical" evidence="2">
    <location>
        <begin position="112"/>
        <end position="140"/>
    </location>
</feature>
<keyword evidence="2" id="KW-0472">Membrane</keyword>
<comment type="caution">
    <text evidence="3">The sequence shown here is derived from an EMBL/GenBank/DDBJ whole genome shotgun (WGS) entry which is preliminary data.</text>
</comment>
<feature type="transmembrane region" description="Helical" evidence="2">
    <location>
        <begin position="194"/>
        <end position="224"/>
    </location>
</feature>
<feature type="transmembrane region" description="Helical" evidence="2">
    <location>
        <begin position="291"/>
        <end position="324"/>
    </location>
</feature>
<dbReference type="Proteomes" id="UP000547528">
    <property type="component" value="Unassembled WGS sequence"/>
</dbReference>